<gene>
    <name evidence="2" type="ORF">LCGC14_0860490</name>
</gene>
<proteinExistence type="predicted"/>
<organism evidence="2">
    <name type="scientific">marine sediment metagenome</name>
    <dbReference type="NCBI Taxonomy" id="412755"/>
    <lineage>
        <taxon>unclassified sequences</taxon>
        <taxon>metagenomes</taxon>
        <taxon>ecological metagenomes</taxon>
    </lineage>
</organism>
<dbReference type="EMBL" id="LAZR01002611">
    <property type="protein sequence ID" value="KKN27828.1"/>
    <property type="molecule type" value="Genomic_DNA"/>
</dbReference>
<reference evidence="2" key="1">
    <citation type="journal article" date="2015" name="Nature">
        <title>Complex archaea that bridge the gap between prokaryotes and eukaryotes.</title>
        <authorList>
            <person name="Spang A."/>
            <person name="Saw J.H."/>
            <person name="Jorgensen S.L."/>
            <person name="Zaremba-Niedzwiedzka K."/>
            <person name="Martijn J."/>
            <person name="Lind A.E."/>
            <person name="van Eijk R."/>
            <person name="Schleper C."/>
            <person name="Guy L."/>
            <person name="Ettema T.J."/>
        </authorList>
    </citation>
    <scope>NUCLEOTIDE SEQUENCE</scope>
</reference>
<protein>
    <submittedName>
        <fullName evidence="2">Uncharacterized protein</fullName>
    </submittedName>
</protein>
<sequence>MKIENYTIGDKILQIYSRLPYRLECKLEVLIMKMSQGMKGDPNDISTLKGFDISKKIDINDFLLINAILQPKIIDDDLNNAEHELNCKFRKIGNYLFEKYVKQYSEKILEKKKLMKSPISPQKVPIKNGLKPTQQNTGG</sequence>
<dbReference type="AlphaFoldDB" id="A0A0F9SEM4"/>
<accession>A0A0F9SEM4</accession>
<name>A0A0F9SEM4_9ZZZZ</name>
<evidence type="ECO:0000313" key="2">
    <source>
        <dbReference type="EMBL" id="KKN27828.1"/>
    </source>
</evidence>
<comment type="caution">
    <text evidence="2">The sequence shown here is derived from an EMBL/GenBank/DDBJ whole genome shotgun (WGS) entry which is preliminary data.</text>
</comment>
<evidence type="ECO:0000256" key="1">
    <source>
        <dbReference type="SAM" id="MobiDB-lite"/>
    </source>
</evidence>
<feature type="region of interest" description="Disordered" evidence="1">
    <location>
        <begin position="120"/>
        <end position="139"/>
    </location>
</feature>